<dbReference type="AlphaFoldDB" id="A0A9D7SFF1"/>
<keyword evidence="1" id="KW-0812">Transmembrane</keyword>
<reference evidence="2" key="1">
    <citation type="submission" date="2020-10" db="EMBL/GenBank/DDBJ databases">
        <title>Connecting structure to function with the recovery of over 1000 high-quality activated sludge metagenome-assembled genomes encoding full-length rRNA genes using long-read sequencing.</title>
        <authorList>
            <person name="Singleton C.M."/>
            <person name="Petriglieri F."/>
            <person name="Kristensen J.M."/>
            <person name="Kirkegaard R.H."/>
            <person name="Michaelsen T.Y."/>
            <person name="Andersen M.H."/>
            <person name="Karst S.M."/>
            <person name="Dueholm M.S."/>
            <person name="Nielsen P.H."/>
            <person name="Albertsen M."/>
        </authorList>
    </citation>
    <scope>NUCLEOTIDE SEQUENCE</scope>
    <source>
        <strain evidence="2">Skiv_18-Q3-R9-52_MAXAC.067</strain>
    </source>
</reference>
<keyword evidence="1" id="KW-1133">Transmembrane helix</keyword>
<dbReference type="EMBL" id="JADKIO010000002">
    <property type="protein sequence ID" value="MBK9795011.1"/>
    <property type="molecule type" value="Genomic_DNA"/>
</dbReference>
<proteinExistence type="predicted"/>
<comment type="caution">
    <text evidence="2">The sequence shown here is derived from an EMBL/GenBank/DDBJ whole genome shotgun (WGS) entry which is preliminary data.</text>
</comment>
<evidence type="ECO:0000313" key="2">
    <source>
        <dbReference type="EMBL" id="MBK9795011.1"/>
    </source>
</evidence>
<protein>
    <submittedName>
        <fullName evidence="2">Uncharacterized protein</fullName>
    </submittedName>
</protein>
<feature type="transmembrane region" description="Helical" evidence="1">
    <location>
        <begin position="6"/>
        <end position="34"/>
    </location>
</feature>
<dbReference type="Proteomes" id="UP000886657">
    <property type="component" value="Unassembled WGS sequence"/>
</dbReference>
<evidence type="ECO:0000313" key="3">
    <source>
        <dbReference type="Proteomes" id="UP000886657"/>
    </source>
</evidence>
<name>A0A9D7SFF1_9BACT</name>
<keyword evidence="1" id="KW-0472">Membrane</keyword>
<gene>
    <name evidence="2" type="ORF">IPP58_00680</name>
</gene>
<organism evidence="2 3">
    <name type="scientific">Candidatus Geothrix skivensis</name>
    <dbReference type="NCBI Taxonomy" id="2954439"/>
    <lineage>
        <taxon>Bacteria</taxon>
        <taxon>Pseudomonadati</taxon>
        <taxon>Acidobacteriota</taxon>
        <taxon>Holophagae</taxon>
        <taxon>Holophagales</taxon>
        <taxon>Holophagaceae</taxon>
        <taxon>Geothrix</taxon>
    </lineage>
</organism>
<sequence length="51" mass="5520">MLTSLLGTFLVTVALSVAGIVALACLFVTLSPWVQRRCSALMKDLVGRKLR</sequence>
<evidence type="ECO:0000256" key="1">
    <source>
        <dbReference type="SAM" id="Phobius"/>
    </source>
</evidence>
<accession>A0A9D7SFF1</accession>